<gene>
    <name evidence="2" type="ORF">AHEV_169</name>
</gene>
<keyword evidence="1" id="KW-0472">Membrane</keyword>
<protein>
    <submittedName>
        <fullName evidence="2">Uncharacterized protein</fullName>
    </submittedName>
</protein>
<dbReference type="Proteomes" id="UP000792575">
    <property type="component" value="Genome"/>
</dbReference>
<keyword evidence="1" id="KW-0812">Transmembrane</keyword>
<name>A0A916KP65_9POXV</name>
<sequence length="289" mass="33064">MHKKSIDEYGYAKKEPQQTAIFNQDNAESKLLQKSENKPVLPPKPTHDCKINIKNNNCLYSNNIDSEPINSLYNTQKYICNMNNTMFNEAKTEVITRQSLPLPPIPSNPLPTTQPVVCDDIPVFAKRVLPPKLSISGKFKKIFNNKTFDIIIIIFILDSIILPYVTLKNGCESQMLNIIVLLISSLYTIYFILIVMIYIKMKLYVVIKNIILLSIICIQMFIISLTSMILSTEIFDTNERCPKFSRIVIILISFLNLLWAISKNVIILINIIHGKNIIDAHTPICNYIL</sequence>
<reference evidence="2" key="1">
    <citation type="journal article" date="2013" name="J. Virol.">
        <title>New Insights into the Evolution of Entomopoxvirinae from the Complete Genome Sequences of Four Entomopoxviruses Infecting Adoxophyes honmai, Choristoneura biennis, Choristoneura rosaceana, and Mythimna separata.</title>
        <authorList>
            <person name="Theze J."/>
            <person name="Takatsuka J."/>
            <person name="Li Z."/>
            <person name="Gallais J."/>
            <person name="Doucet D."/>
            <person name="Arif B."/>
            <person name="Nakai M."/>
            <person name="Herniou E.A."/>
        </authorList>
    </citation>
    <scope>NUCLEOTIDE SEQUENCE</scope>
    <source>
        <strain evidence="2">Tokyo</strain>
    </source>
</reference>
<evidence type="ECO:0000256" key="1">
    <source>
        <dbReference type="SAM" id="Phobius"/>
    </source>
</evidence>
<organism evidence="2 3">
    <name type="scientific">Adoxophyes honmai entomopoxvirus 'L'</name>
    <dbReference type="NCBI Taxonomy" id="1293540"/>
    <lineage>
        <taxon>Viruses</taxon>
        <taxon>Varidnaviria</taxon>
        <taxon>Bamfordvirae</taxon>
        <taxon>Nucleocytoviricota</taxon>
        <taxon>Pokkesviricetes</taxon>
        <taxon>Chitovirales</taxon>
        <taxon>Poxviridae</taxon>
        <taxon>Entomopoxvirinae</taxon>
        <taxon>Betaentomopoxvirus</taxon>
        <taxon>Betaentomopoxvirus ahonmai</taxon>
    </lineage>
</organism>
<feature type="transmembrane region" description="Helical" evidence="1">
    <location>
        <begin position="148"/>
        <end position="166"/>
    </location>
</feature>
<proteinExistence type="predicted"/>
<keyword evidence="3" id="KW-1185">Reference proteome</keyword>
<dbReference type="RefSeq" id="YP_008003992.1">
    <property type="nucleotide sequence ID" value="NC_021247.1"/>
</dbReference>
<dbReference type="KEGG" id="vg:15614098"/>
<evidence type="ECO:0000313" key="3">
    <source>
        <dbReference type="Proteomes" id="UP000792575"/>
    </source>
</evidence>
<accession>A0A916KP65</accession>
<keyword evidence="1" id="KW-1133">Transmembrane helix</keyword>
<feature type="transmembrane region" description="Helical" evidence="1">
    <location>
        <begin position="178"/>
        <end position="199"/>
    </location>
</feature>
<dbReference type="EMBL" id="HF679131">
    <property type="protein sequence ID" value="CCU55490.1"/>
    <property type="molecule type" value="Genomic_DNA"/>
</dbReference>
<feature type="transmembrane region" description="Helical" evidence="1">
    <location>
        <begin position="211"/>
        <end position="232"/>
    </location>
</feature>
<evidence type="ECO:0000313" key="2">
    <source>
        <dbReference type="EMBL" id="CCU55490.1"/>
    </source>
</evidence>
<dbReference type="GeneID" id="15614098"/>
<feature type="transmembrane region" description="Helical" evidence="1">
    <location>
        <begin position="244"/>
        <end position="261"/>
    </location>
</feature>